<evidence type="ECO:0000256" key="2">
    <source>
        <dbReference type="ARBA" id="ARBA00022803"/>
    </source>
</evidence>
<evidence type="ECO:0000256" key="1">
    <source>
        <dbReference type="ARBA" id="ARBA00022737"/>
    </source>
</evidence>
<dbReference type="Pfam" id="PF13424">
    <property type="entry name" value="TPR_12"/>
    <property type="match status" value="2"/>
</dbReference>
<keyword evidence="1" id="KW-0677">Repeat</keyword>
<evidence type="ECO:0000256" key="3">
    <source>
        <dbReference type="SAM" id="MobiDB-lite"/>
    </source>
</evidence>
<dbReference type="InterPro" id="IPR019734">
    <property type="entry name" value="TPR_rpt"/>
</dbReference>
<feature type="compositionally biased region" description="Low complexity" evidence="3">
    <location>
        <begin position="233"/>
        <end position="245"/>
    </location>
</feature>
<dbReference type="OrthoDB" id="10022238at2759"/>
<dbReference type="Proteomes" id="UP000663832">
    <property type="component" value="Unassembled WGS sequence"/>
</dbReference>
<dbReference type="AlphaFoldDB" id="A0A814E2F1"/>
<keyword evidence="5" id="KW-1185">Reference proteome</keyword>
<organism evidence="4 5">
    <name type="scientific">Adineta steineri</name>
    <dbReference type="NCBI Taxonomy" id="433720"/>
    <lineage>
        <taxon>Eukaryota</taxon>
        <taxon>Metazoa</taxon>
        <taxon>Spiralia</taxon>
        <taxon>Gnathifera</taxon>
        <taxon>Rotifera</taxon>
        <taxon>Eurotatoria</taxon>
        <taxon>Bdelloidea</taxon>
        <taxon>Adinetida</taxon>
        <taxon>Adinetidae</taxon>
        <taxon>Adineta</taxon>
    </lineage>
</organism>
<dbReference type="PANTHER" id="PTHR45641">
    <property type="entry name" value="TETRATRICOPEPTIDE REPEAT PROTEIN (AFU_ORTHOLOGUE AFUA_6G03870)"/>
    <property type="match status" value="1"/>
</dbReference>
<protein>
    <submittedName>
        <fullName evidence="4">Uncharacterized protein</fullName>
    </submittedName>
</protein>
<feature type="compositionally biased region" description="Basic and acidic residues" evidence="3">
    <location>
        <begin position="198"/>
        <end position="211"/>
    </location>
</feature>
<feature type="compositionally biased region" description="Polar residues" evidence="3">
    <location>
        <begin position="246"/>
        <end position="273"/>
    </location>
</feature>
<feature type="compositionally biased region" description="Low complexity" evidence="3">
    <location>
        <begin position="180"/>
        <end position="192"/>
    </location>
</feature>
<evidence type="ECO:0000313" key="4">
    <source>
        <dbReference type="EMBL" id="CAF0966184.1"/>
    </source>
</evidence>
<dbReference type="SMART" id="SM00028">
    <property type="entry name" value="TPR"/>
    <property type="match status" value="5"/>
</dbReference>
<feature type="compositionally biased region" description="Polar residues" evidence="3">
    <location>
        <begin position="214"/>
        <end position="223"/>
    </location>
</feature>
<dbReference type="SUPFAM" id="SSF48452">
    <property type="entry name" value="TPR-like"/>
    <property type="match status" value="1"/>
</dbReference>
<name>A0A814E2F1_9BILA</name>
<dbReference type="Gene3D" id="1.25.40.10">
    <property type="entry name" value="Tetratricopeptide repeat domain"/>
    <property type="match status" value="2"/>
</dbReference>
<feature type="region of interest" description="Disordered" evidence="3">
    <location>
        <begin position="143"/>
        <end position="273"/>
    </location>
</feature>
<proteinExistence type="predicted"/>
<evidence type="ECO:0000313" key="5">
    <source>
        <dbReference type="Proteomes" id="UP000663832"/>
    </source>
</evidence>
<feature type="compositionally biased region" description="Polar residues" evidence="3">
    <location>
        <begin position="143"/>
        <end position="153"/>
    </location>
</feature>
<keyword evidence="2" id="KW-0802">TPR repeat</keyword>
<dbReference type="Gene3D" id="3.90.176.10">
    <property type="entry name" value="Toxin ADP-ribosyltransferase, Chain A, domain 1"/>
    <property type="match status" value="1"/>
</dbReference>
<gene>
    <name evidence="4" type="ORF">QVE165_LOCUS13084</name>
</gene>
<sequence>MSDKINVDTISLVWLDGSAYDAGEDNIEKQQLRLLDKNLRIYNDKNKCEEYIKTQSEPVEITLIVNGSLGQQIVPDIHQLTHIIDIYVYCMKKDEHEKWAKQYDKIRGVFVDFDSLYKQLQPNPTVRRANHALIGKTSIPPVSQTELSATTPSEMDLSNVVRTKTDVLPDTSSDKEMPDTTATQPEMPTTTPSQVDTSSDKEMSDTTKIHPEMPTTTPSQADTSSDKEMSDATGTQPEMPTTTPPQADTSSDMEMPDTNATQPEISTTTPSQADTVSTALPQINNSYALDISYMISDSCFECITSMKLNSADKDDFISLCQHIMNGNDTILALIQEFSVSYSPDKAISWLYKNQFFCGYLEYSFMNCQIDSILYCRVFIHDIYKQLEQNKCTSSIKVYRCEEMSNEKFEQLKTFNGKTIAPKYFFLTNSNRETIVSYMSNYPPTNECKHILFIIDADPEISNIKPFAKIGSLSDFNDPNDVLFMIGSLFKITSIEETQDGIINIEMKLCANNDDGSDNGLKATFDNIKDQCFDNRAETNVISFGKLCFGIGTSLGDTSMCDVGESYIRDCLKRLPDNHPDQFQCHNALGLVELTKNNIEASLTSFKNALNMKIQTSLTNDPSLVQTHNYLAVAYSKKEDFTNSLHHFKQVLTIRKLSDGDNHMNLVLCHINIAFEYDKQNNFLEAFSHYSQAEMIMMTHNAINEPTYANICNGLAKIRTHLTQYQLALGYYETSLQIMLRFVSRIHPDIALTYKKIGLVYQKMGNLQQCRIELEKAAKIYGETQSPDNSNVTDIEELIRNLPSEPILS</sequence>
<comment type="caution">
    <text evidence="4">The sequence shown here is derived from an EMBL/GenBank/DDBJ whole genome shotgun (WGS) entry which is preliminary data.</text>
</comment>
<dbReference type="SUPFAM" id="SSF56399">
    <property type="entry name" value="ADP-ribosylation"/>
    <property type="match status" value="1"/>
</dbReference>
<reference evidence="4" key="1">
    <citation type="submission" date="2021-02" db="EMBL/GenBank/DDBJ databases">
        <authorList>
            <person name="Nowell W R."/>
        </authorList>
    </citation>
    <scope>NUCLEOTIDE SEQUENCE</scope>
</reference>
<dbReference type="EMBL" id="CAJNOM010000066">
    <property type="protein sequence ID" value="CAF0966184.1"/>
    <property type="molecule type" value="Genomic_DNA"/>
</dbReference>
<dbReference type="InterPro" id="IPR011990">
    <property type="entry name" value="TPR-like_helical_dom_sf"/>
</dbReference>
<accession>A0A814E2F1</accession>
<dbReference type="PANTHER" id="PTHR45641:SF19">
    <property type="entry name" value="NEPHROCYSTIN-3"/>
    <property type="match status" value="1"/>
</dbReference>
<feature type="compositionally biased region" description="Basic and acidic residues" evidence="3">
    <location>
        <begin position="163"/>
        <end position="178"/>
    </location>
</feature>